<dbReference type="EMBL" id="JAYMGO010000009">
    <property type="protein sequence ID" value="KAL1268324.1"/>
    <property type="molecule type" value="Genomic_DNA"/>
</dbReference>
<evidence type="ECO:0000313" key="1">
    <source>
        <dbReference type="EMBL" id="KAL1268324.1"/>
    </source>
</evidence>
<proteinExistence type="predicted"/>
<comment type="caution">
    <text evidence="1">The sequence shown here is derived from an EMBL/GenBank/DDBJ whole genome shotgun (WGS) entry which is preliminary data.</text>
</comment>
<keyword evidence="2" id="KW-1185">Reference proteome</keyword>
<name>A0ABR3MUK9_9TELE</name>
<evidence type="ECO:0000313" key="2">
    <source>
        <dbReference type="Proteomes" id="UP001558613"/>
    </source>
</evidence>
<gene>
    <name evidence="1" type="ORF">QQF64_033687</name>
</gene>
<dbReference type="Proteomes" id="UP001558613">
    <property type="component" value="Unassembled WGS sequence"/>
</dbReference>
<reference evidence="1 2" key="1">
    <citation type="submission" date="2023-09" db="EMBL/GenBank/DDBJ databases">
        <authorList>
            <person name="Wang M."/>
        </authorList>
    </citation>
    <scope>NUCLEOTIDE SEQUENCE [LARGE SCALE GENOMIC DNA]</scope>
    <source>
        <strain evidence="1">GT-2023</strain>
        <tissue evidence="1">Liver</tissue>
    </source>
</reference>
<protein>
    <submittedName>
        <fullName evidence="1">Uncharacterized protein</fullName>
    </submittedName>
</protein>
<sequence length="133" mass="15240">MVTRHEEAAVPEEERARVWIRSCGLTRWRLRCWDVRSESELQTCSKHTDTQRSIQLPVRIGCLYRIASHHSAHAFSSSRRSVVAVRIGGNESLARQQLATSLMQDSHIGQFTIIPLLQNIRLLVIDSDSFLME</sequence>
<organism evidence="1 2">
    <name type="scientific">Cirrhinus molitorella</name>
    <name type="common">mud carp</name>
    <dbReference type="NCBI Taxonomy" id="172907"/>
    <lineage>
        <taxon>Eukaryota</taxon>
        <taxon>Metazoa</taxon>
        <taxon>Chordata</taxon>
        <taxon>Craniata</taxon>
        <taxon>Vertebrata</taxon>
        <taxon>Euteleostomi</taxon>
        <taxon>Actinopterygii</taxon>
        <taxon>Neopterygii</taxon>
        <taxon>Teleostei</taxon>
        <taxon>Ostariophysi</taxon>
        <taxon>Cypriniformes</taxon>
        <taxon>Cyprinidae</taxon>
        <taxon>Labeoninae</taxon>
        <taxon>Labeonini</taxon>
        <taxon>Cirrhinus</taxon>
    </lineage>
</organism>
<accession>A0ABR3MUK9</accession>